<gene>
    <name evidence="2" type="ORF">FEF65_08480</name>
</gene>
<feature type="signal peptide" evidence="1">
    <location>
        <begin position="1"/>
        <end position="49"/>
    </location>
</feature>
<proteinExistence type="predicted"/>
<evidence type="ECO:0000256" key="1">
    <source>
        <dbReference type="SAM" id="SignalP"/>
    </source>
</evidence>
<dbReference type="AlphaFoldDB" id="A0A5R9GPH9"/>
<accession>A0A5R9GPH9</accession>
<comment type="caution">
    <text evidence="2">The sequence shown here is derived from an EMBL/GenBank/DDBJ whole genome shotgun (WGS) entry which is preliminary data.</text>
</comment>
<organism evidence="2 3">
    <name type="scientific">Mariprofundus erugo</name>
    <dbReference type="NCBI Taxonomy" id="2528639"/>
    <lineage>
        <taxon>Bacteria</taxon>
        <taxon>Pseudomonadati</taxon>
        <taxon>Pseudomonadota</taxon>
        <taxon>Candidatius Mariprofundia</taxon>
        <taxon>Mariprofundales</taxon>
        <taxon>Mariprofundaceae</taxon>
        <taxon>Mariprofundus</taxon>
    </lineage>
</organism>
<name>A0A5R9GPH9_9PROT</name>
<sequence length="160" mass="17320">MNVSYEMVKKTAVDRACDCYHACMNRLRMMILSPLLLLPLLALSSPVRAAEDVAPPPVVDTSAPAAITDQAVAAEKPASLKDELKAPDDTTAVDIRSYQGKDGVTVTEYASHGQVFKVKVQPAGGMPAYYLYREPNGQFVRRLPGGGTAIVPPSWILKEF</sequence>
<dbReference type="Pfam" id="PF11191">
    <property type="entry name" value="DUF2782"/>
    <property type="match status" value="1"/>
</dbReference>
<dbReference type="Proteomes" id="UP000306585">
    <property type="component" value="Unassembled WGS sequence"/>
</dbReference>
<protein>
    <submittedName>
        <fullName evidence="2">DUF2782 domain-containing protein</fullName>
    </submittedName>
</protein>
<feature type="chain" id="PRO_5024380429" evidence="1">
    <location>
        <begin position="50"/>
        <end position="160"/>
    </location>
</feature>
<evidence type="ECO:0000313" key="2">
    <source>
        <dbReference type="EMBL" id="TLS66985.1"/>
    </source>
</evidence>
<evidence type="ECO:0000313" key="3">
    <source>
        <dbReference type="Proteomes" id="UP000306585"/>
    </source>
</evidence>
<dbReference type="OrthoDB" id="5296182at2"/>
<dbReference type="Gene3D" id="2.20.130.30">
    <property type="entry name" value="Protein of unknown function DUF2782"/>
    <property type="match status" value="1"/>
</dbReference>
<dbReference type="EMBL" id="VBRY01000007">
    <property type="protein sequence ID" value="TLS66985.1"/>
    <property type="molecule type" value="Genomic_DNA"/>
</dbReference>
<reference evidence="2 3" key="1">
    <citation type="journal article" date="2019" name="Appl. Environ. Microbiol.">
        <title>Environmental Evidence and Genomic Insight of Iron-oxidizing Bacteria Preference Towards More Corrosion Resistant Stainless Steel at Higher Salinities.</title>
        <authorList>
            <person name="Garrison C.E."/>
            <person name="Price K.A."/>
            <person name="Field E.K."/>
        </authorList>
    </citation>
    <scope>NUCLEOTIDE SEQUENCE [LARGE SCALE GENOMIC DNA]</scope>
    <source>
        <strain evidence="2 3">P3</strain>
    </source>
</reference>
<keyword evidence="3" id="KW-1185">Reference proteome</keyword>
<dbReference type="InterPro" id="IPR021357">
    <property type="entry name" value="DUF2782"/>
</dbReference>
<keyword evidence="1" id="KW-0732">Signal</keyword>